<evidence type="ECO:0000256" key="1">
    <source>
        <dbReference type="SAM" id="Phobius"/>
    </source>
</evidence>
<feature type="transmembrane region" description="Helical" evidence="1">
    <location>
        <begin position="56"/>
        <end position="75"/>
    </location>
</feature>
<keyword evidence="1" id="KW-1133">Transmembrane helix</keyword>
<name>A0A650CQ86_9CREN</name>
<dbReference type="GeneID" id="42798959"/>
<dbReference type="Proteomes" id="UP000423396">
    <property type="component" value="Chromosome"/>
</dbReference>
<proteinExistence type="predicted"/>
<dbReference type="RefSeq" id="WP_156007115.1">
    <property type="nucleotide sequence ID" value="NZ_CP045483.1"/>
</dbReference>
<keyword evidence="1" id="KW-0472">Membrane</keyword>
<dbReference type="AlphaFoldDB" id="A0A650CQ86"/>
<dbReference type="OrthoDB" id="34742at2157"/>
<keyword evidence="3" id="KW-1185">Reference proteome</keyword>
<evidence type="ECO:0000313" key="2">
    <source>
        <dbReference type="EMBL" id="QGR19885.1"/>
    </source>
</evidence>
<keyword evidence="1" id="KW-0812">Transmembrane</keyword>
<protein>
    <recommendedName>
        <fullName evidence="4">Rubrerythrin family protein</fullName>
    </recommendedName>
</protein>
<organism evidence="2 3">
    <name type="scientific">Stygiolobus azoricus</name>
    <dbReference type="NCBI Taxonomy" id="41675"/>
    <lineage>
        <taxon>Archaea</taxon>
        <taxon>Thermoproteota</taxon>
        <taxon>Thermoprotei</taxon>
        <taxon>Sulfolobales</taxon>
        <taxon>Sulfolobaceae</taxon>
        <taxon>Stygiolobus</taxon>
    </lineage>
</organism>
<dbReference type="KEGG" id="sazo:D1868_07770"/>
<evidence type="ECO:0000313" key="3">
    <source>
        <dbReference type="Proteomes" id="UP000423396"/>
    </source>
</evidence>
<reference evidence="2 3" key="1">
    <citation type="submission" date="2019-10" db="EMBL/GenBank/DDBJ databases">
        <title>Genome Sequences from Six Type Strain Members of the Archaeal Family Sulfolobaceae: Acidianus ambivalens, Acidianus infernus, Metallosphaera prunae, Stygiolobus azoricus, Sulfolobus metallicus, and Sulfurisphaera ohwakuensis.</title>
        <authorList>
            <person name="Counts J.A."/>
            <person name="Kelly R.M."/>
        </authorList>
    </citation>
    <scope>NUCLEOTIDE SEQUENCE [LARGE SCALE GENOMIC DNA]</scope>
    <source>
        <strain evidence="2 3">FC6</strain>
    </source>
</reference>
<evidence type="ECO:0008006" key="4">
    <source>
        <dbReference type="Google" id="ProtNLM"/>
    </source>
</evidence>
<sequence length="113" mass="13183">MDKYLLALLGEAGATGLAKGIYNVRKEERFKIAYENERSHWEYFKKYRRSVLEKPVFYLLYVVGVITALLGYKAIRYVVNKAESGALDFYLKNFEPMGEIGKIIEDEKHHFLP</sequence>
<dbReference type="EMBL" id="CP045483">
    <property type="protein sequence ID" value="QGR19885.1"/>
    <property type="molecule type" value="Genomic_DNA"/>
</dbReference>
<gene>
    <name evidence="2" type="ORF">D1868_07770</name>
</gene>
<accession>A0A650CQ86</accession>